<name>A0A6N7EKH8_9MICO</name>
<evidence type="ECO:0000313" key="1">
    <source>
        <dbReference type="EMBL" id="MPV36706.1"/>
    </source>
</evidence>
<reference evidence="1 2" key="1">
    <citation type="submission" date="2019-10" db="EMBL/GenBank/DDBJ databases">
        <title>Georgenia wutianyii sp. nov. and Georgenia yuyongxinii sp. nov. isolated from plateau pika (Ochotona curzoniae) in the Qinghai-Tibet plateau of China.</title>
        <authorList>
            <person name="Tian Z."/>
        </authorList>
    </citation>
    <scope>NUCLEOTIDE SEQUENCE [LARGE SCALE GENOMIC DNA]</scope>
    <source>
        <strain evidence="1 2">JCM 19765</strain>
    </source>
</reference>
<organism evidence="1 2">
    <name type="scientific">Georgenia subflava</name>
    <dbReference type="NCBI Taxonomy" id="1622177"/>
    <lineage>
        <taxon>Bacteria</taxon>
        <taxon>Bacillati</taxon>
        <taxon>Actinomycetota</taxon>
        <taxon>Actinomycetes</taxon>
        <taxon>Micrococcales</taxon>
        <taxon>Bogoriellaceae</taxon>
        <taxon>Georgenia</taxon>
    </lineage>
</organism>
<dbReference type="Proteomes" id="UP000437709">
    <property type="component" value="Unassembled WGS sequence"/>
</dbReference>
<evidence type="ECO:0000313" key="2">
    <source>
        <dbReference type="Proteomes" id="UP000437709"/>
    </source>
</evidence>
<keyword evidence="2" id="KW-1185">Reference proteome</keyword>
<dbReference type="RefSeq" id="WP_152194848.1">
    <property type="nucleotide sequence ID" value="NZ_VUKD01000002.1"/>
</dbReference>
<gene>
    <name evidence="1" type="ORF">GB881_06485</name>
</gene>
<proteinExistence type="predicted"/>
<dbReference type="OrthoDB" id="4825967at2"/>
<sequence>MERLDLRIERGIFVIRSESDTVYLVDIRSLPRVMRLTGPRTHSRGWWDDQWAPLVKVFSSPDGETTEAGIIRVGRRATYVADPGGMADPNEHWWASRVVSSIEQLTDEELSELLAERGVQ</sequence>
<comment type="caution">
    <text evidence="1">The sequence shown here is derived from an EMBL/GenBank/DDBJ whole genome shotgun (WGS) entry which is preliminary data.</text>
</comment>
<accession>A0A6N7EKH8</accession>
<dbReference type="EMBL" id="WHPC01000017">
    <property type="protein sequence ID" value="MPV36706.1"/>
    <property type="molecule type" value="Genomic_DNA"/>
</dbReference>
<dbReference type="AlphaFoldDB" id="A0A6N7EKH8"/>
<protein>
    <submittedName>
        <fullName evidence="1">Uncharacterized protein</fullName>
    </submittedName>
</protein>